<evidence type="ECO:0008006" key="5">
    <source>
        <dbReference type="Google" id="ProtNLM"/>
    </source>
</evidence>
<feature type="region of interest" description="Disordered" evidence="1">
    <location>
        <begin position="213"/>
        <end position="249"/>
    </location>
</feature>
<accession>A0ABN9TUE4</accession>
<evidence type="ECO:0000256" key="1">
    <source>
        <dbReference type="SAM" id="MobiDB-lite"/>
    </source>
</evidence>
<proteinExistence type="predicted"/>
<feature type="compositionally biased region" description="Basic and acidic residues" evidence="1">
    <location>
        <begin position="222"/>
        <end position="233"/>
    </location>
</feature>
<dbReference type="SUPFAM" id="SSF53098">
    <property type="entry name" value="Ribonuclease H-like"/>
    <property type="match status" value="1"/>
</dbReference>
<reference evidence="2" key="1">
    <citation type="submission" date="2023-10" db="EMBL/GenBank/DDBJ databases">
        <authorList>
            <person name="Chen Y."/>
            <person name="Shah S."/>
            <person name="Dougan E. K."/>
            <person name="Thang M."/>
            <person name="Chan C."/>
        </authorList>
    </citation>
    <scope>NUCLEOTIDE SEQUENCE [LARGE SCALE GENOMIC DNA]</scope>
</reference>
<evidence type="ECO:0000313" key="4">
    <source>
        <dbReference type="Proteomes" id="UP001189429"/>
    </source>
</evidence>
<dbReference type="EMBL" id="CAUYUJ010017902">
    <property type="protein sequence ID" value="CAK0878924.1"/>
    <property type="molecule type" value="Genomic_DNA"/>
</dbReference>
<evidence type="ECO:0000313" key="2">
    <source>
        <dbReference type="EMBL" id="CAK0849852.1"/>
    </source>
</evidence>
<evidence type="ECO:0000313" key="3">
    <source>
        <dbReference type="EMBL" id="CAK0878924.1"/>
    </source>
</evidence>
<protein>
    <recommendedName>
        <fullName evidence="5">RNA-directed RNA polymerase</fullName>
    </recommendedName>
</protein>
<comment type="caution">
    <text evidence="2">The sequence shown here is derived from an EMBL/GenBank/DDBJ whole genome shotgun (WGS) entry which is preliminary data.</text>
</comment>
<name>A0ABN9TUE4_9DINO</name>
<sequence length="361" mass="38690">GFRADAVGVWWMRRPPEDNLHGKLYLDATAVEPSCGSLRRAGWSMVQGDDSGNLISGVYGSVRRDLCPRQTAEGGEDLAVWMRLNYAGPVVEEVNADCSFIVSCIRKGRAHAAAPDIPDAHLWGRIHAAFEPGAFAVRKVPARCSRRAALGGPLARAQRRGKECADRLAKLGARLRAVGDPAMGERRAPAEVVHELARWIGQATVIWQGVAAKDSEGPPGAEECRRVRFEEPSPPRLPGRRGSGGPEAKWPRLASARAAAKGCAAAVGAGAELVACSKFLAYAVLGGRSGAKPRLEEACVGGEADESGRSQRGLRARWLHPGGRPRQSKQRQKGQGPPRLRLQGAVPKAAQERYMQCLGTQ</sequence>
<organism evidence="2 4">
    <name type="scientific">Prorocentrum cordatum</name>
    <dbReference type="NCBI Taxonomy" id="2364126"/>
    <lineage>
        <taxon>Eukaryota</taxon>
        <taxon>Sar</taxon>
        <taxon>Alveolata</taxon>
        <taxon>Dinophyceae</taxon>
        <taxon>Prorocentrales</taxon>
        <taxon>Prorocentraceae</taxon>
        <taxon>Prorocentrum</taxon>
    </lineage>
</organism>
<feature type="non-terminal residue" evidence="2">
    <location>
        <position position="1"/>
    </location>
</feature>
<feature type="region of interest" description="Disordered" evidence="1">
    <location>
        <begin position="303"/>
        <end position="348"/>
    </location>
</feature>
<dbReference type="EMBL" id="CAUYUJ010015098">
    <property type="protein sequence ID" value="CAK0849852.1"/>
    <property type="molecule type" value="Genomic_DNA"/>
</dbReference>
<dbReference type="InterPro" id="IPR012337">
    <property type="entry name" value="RNaseH-like_sf"/>
</dbReference>
<feature type="non-terminal residue" evidence="2">
    <location>
        <position position="361"/>
    </location>
</feature>
<gene>
    <name evidence="2" type="ORF">PCOR1329_LOCUS42443</name>
    <name evidence="3" type="ORF">PCOR1329_LOCUS62524</name>
</gene>
<keyword evidence="4" id="KW-1185">Reference proteome</keyword>
<dbReference type="Proteomes" id="UP001189429">
    <property type="component" value="Unassembled WGS sequence"/>
</dbReference>